<evidence type="ECO:0000313" key="2">
    <source>
        <dbReference type="EMBL" id="MPM67132.1"/>
    </source>
</evidence>
<comment type="caution">
    <text evidence="2">The sequence shown here is derived from an EMBL/GenBank/DDBJ whole genome shotgun (WGS) entry which is preliminary data.</text>
</comment>
<accession>A0A645BPK0</accession>
<feature type="compositionally biased region" description="Basic and acidic residues" evidence="1">
    <location>
        <begin position="234"/>
        <end position="249"/>
    </location>
</feature>
<proteinExistence type="predicted"/>
<sequence length="303" mass="33707">MRKLALVDQLCGGNGHKRSDHQRAALQSACDCVVIPKVVDKVDRDIREIHIKADEVYHHHDEHPEQLAVFLDGAPVENLEQLLEVSRLVAAGLEIRRVLHGKQRNKAKEDDHGAHDRKEWHVVELFYDYSGNDGSENGCNDRHNGECAAKTAAVMLVRNIRRPDREARVIAERTEKAHDCVGKHNERSNQNQRRFRHELAKPEDDGKHAPEDVPDGDERLSAPDAVAPCADQEGAERRNNGADADHPADDSGIGSDFVVNECAEPGVFHVPADLPGHTEHPDEDPVLFADVVLHDAVIPLNIE</sequence>
<dbReference type="EMBL" id="VSSQ01021506">
    <property type="protein sequence ID" value="MPM67132.1"/>
    <property type="molecule type" value="Genomic_DNA"/>
</dbReference>
<feature type="compositionally biased region" description="Basic and acidic residues" evidence="1">
    <location>
        <begin position="199"/>
        <end position="221"/>
    </location>
</feature>
<name>A0A645BPK0_9ZZZZ</name>
<dbReference type="AlphaFoldDB" id="A0A645BPK0"/>
<reference evidence="2" key="1">
    <citation type="submission" date="2019-08" db="EMBL/GenBank/DDBJ databases">
        <authorList>
            <person name="Kucharzyk K."/>
            <person name="Murdoch R.W."/>
            <person name="Higgins S."/>
            <person name="Loffler F."/>
        </authorList>
    </citation>
    <scope>NUCLEOTIDE SEQUENCE</scope>
</reference>
<protein>
    <submittedName>
        <fullName evidence="2">Uncharacterized protein</fullName>
    </submittedName>
</protein>
<feature type="region of interest" description="Disordered" evidence="1">
    <location>
        <begin position="199"/>
        <end position="252"/>
    </location>
</feature>
<organism evidence="2">
    <name type="scientific">bioreactor metagenome</name>
    <dbReference type="NCBI Taxonomy" id="1076179"/>
    <lineage>
        <taxon>unclassified sequences</taxon>
        <taxon>metagenomes</taxon>
        <taxon>ecological metagenomes</taxon>
    </lineage>
</organism>
<gene>
    <name evidence="2" type="ORF">SDC9_114049</name>
</gene>
<evidence type="ECO:0000256" key="1">
    <source>
        <dbReference type="SAM" id="MobiDB-lite"/>
    </source>
</evidence>